<comment type="caution">
    <text evidence="1">The sequence shown here is derived from an EMBL/GenBank/DDBJ whole genome shotgun (WGS) entry which is preliminary data.</text>
</comment>
<proteinExistence type="predicted"/>
<dbReference type="InterPro" id="IPR009922">
    <property type="entry name" value="DUF1457"/>
</dbReference>
<dbReference type="Proteomes" id="UP000253759">
    <property type="component" value="Unassembled WGS sequence"/>
</dbReference>
<keyword evidence="2" id="KW-1185">Reference proteome</keyword>
<gene>
    <name evidence="1" type="ORF">DVH29_02780</name>
</gene>
<protein>
    <submittedName>
        <fullName evidence="1">PAS domain-containing protein</fullName>
    </submittedName>
</protein>
<evidence type="ECO:0000313" key="1">
    <source>
        <dbReference type="EMBL" id="RDE10328.1"/>
    </source>
</evidence>
<reference evidence="2" key="1">
    <citation type="submission" date="2018-07" db="EMBL/GenBank/DDBJ databases">
        <authorList>
            <person name="Liu B.-T."/>
            <person name="Du Z."/>
        </authorList>
    </citation>
    <scope>NUCLEOTIDE SEQUENCE [LARGE SCALE GENOMIC DNA]</scope>
    <source>
        <strain evidence="2">XYN52</strain>
    </source>
</reference>
<dbReference type="EMBL" id="QQNH01000002">
    <property type="protein sequence ID" value="RDE10328.1"/>
    <property type="molecule type" value="Genomic_DNA"/>
</dbReference>
<name>A0A369W6X6_9HYPH</name>
<organism evidence="1 2">
    <name type="scientific">Pelagibacterium lacus</name>
    <dbReference type="NCBI Taxonomy" id="2282655"/>
    <lineage>
        <taxon>Bacteria</taxon>
        <taxon>Pseudomonadati</taxon>
        <taxon>Pseudomonadota</taxon>
        <taxon>Alphaproteobacteria</taxon>
        <taxon>Hyphomicrobiales</taxon>
        <taxon>Devosiaceae</taxon>
        <taxon>Pelagibacterium</taxon>
    </lineage>
</organism>
<sequence>MAGKMQQRSTRTLYSYWNEIRGARSTPERRDIDPTRIREALAHTFILESRDGLEFDFRLAGSHICAAYCRELKARRFSSLWSPRDHDALETLMRAVTEDHAVALVTFEGRTERGERLSFELALFPLRHNGVTTSRMMGGLSALDTPYWLGIHPIMEQRITGLRLIWPDDRDTVSPQGYATAMMDEIAAAMNDSGMGVPATVSGNSARRYAHLSVIDGGKA</sequence>
<accession>A0A369W6X6</accession>
<evidence type="ECO:0000313" key="2">
    <source>
        <dbReference type="Proteomes" id="UP000253759"/>
    </source>
</evidence>
<dbReference type="AlphaFoldDB" id="A0A369W6X6"/>
<dbReference type="PIRSF" id="PIRSF031878">
    <property type="entry name" value="UCP031878"/>
    <property type="match status" value="1"/>
</dbReference>
<dbReference type="Pfam" id="PF07310">
    <property type="entry name" value="PAS_5"/>
    <property type="match status" value="1"/>
</dbReference>